<geneLocation type="plasmid" evidence="7 8">
    <name>pPRO1</name>
</geneLocation>
<dbReference type="GO" id="GO:0004803">
    <property type="term" value="F:transposase activity"/>
    <property type="evidence" value="ECO:0007669"/>
    <property type="project" value="InterPro"/>
</dbReference>
<dbReference type="InterPro" id="IPR002513">
    <property type="entry name" value="Tn3_Tnp_DDE_dom"/>
</dbReference>
<evidence type="ECO:0000259" key="6">
    <source>
        <dbReference type="Pfam" id="PF13700"/>
    </source>
</evidence>
<dbReference type="GO" id="GO:0006313">
    <property type="term" value="P:DNA transposition"/>
    <property type="evidence" value="ECO:0007669"/>
    <property type="project" value="InterPro"/>
</dbReference>
<dbReference type="GO" id="GO:0003677">
    <property type="term" value="F:DNA binding"/>
    <property type="evidence" value="ECO:0007669"/>
    <property type="project" value="UniProtKB-KW"/>
</dbReference>
<gene>
    <name evidence="7" type="ordered locus">Ppro_3695</name>
</gene>
<keyword evidence="2" id="KW-0815">Transposition</keyword>
<evidence type="ECO:0000256" key="4">
    <source>
        <dbReference type="ARBA" id="ARBA00023172"/>
    </source>
</evidence>
<dbReference type="KEGG" id="ppd:Ppro_3695"/>
<name>A0R804_PELPD</name>
<evidence type="ECO:0000313" key="7">
    <source>
        <dbReference type="EMBL" id="ABL01286.1"/>
    </source>
</evidence>
<evidence type="ECO:0000313" key="8">
    <source>
        <dbReference type="Proteomes" id="UP000006732"/>
    </source>
</evidence>
<dbReference type="AlphaFoldDB" id="A0R804"/>
<accession>A0R804</accession>
<dbReference type="eggNOG" id="COG4644">
    <property type="taxonomic scope" value="Bacteria"/>
</dbReference>
<keyword evidence="3" id="KW-0238">DNA-binding</keyword>
<dbReference type="Proteomes" id="UP000006732">
    <property type="component" value="Plasmid pPRO1"/>
</dbReference>
<feature type="domain" description="DUF4158" evidence="6">
    <location>
        <begin position="6"/>
        <end position="154"/>
    </location>
</feature>
<dbReference type="HOGENOM" id="CLU_009098_1_0_7"/>
<feature type="domain" description="Tn3 transposase DDE" evidence="5">
    <location>
        <begin position="570"/>
        <end position="957"/>
    </location>
</feature>
<reference evidence="7 8" key="1">
    <citation type="submission" date="2006-10" db="EMBL/GenBank/DDBJ databases">
        <title>Complete sequence of plasmid pPRO1 of Pelobacter propionicus DSM 2379.</title>
        <authorList>
            <consortium name="US DOE Joint Genome Institute"/>
            <person name="Copeland A."/>
            <person name="Lucas S."/>
            <person name="Lapidus A."/>
            <person name="Barry K."/>
            <person name="Detter J.C."/>
            <person name="Glavina del Rio T."/>
            <person name="Hammon N."/>
            <person name="Israni S."/>
            <person name="Dalin E."/>
            <person name="Tice H."/>
            <person name="Pitluck S."/>
            <person name="Saunders E."/>
            <person name="Brettin T."/>
            <person name="Bruce D."/>
            <person name="Han C."/>
            <person name="Tapia R."/>
            <person name="Schmutz J."/>
            <person name="Larimer F."/>
            <person name="Land M."/>
            <person name="Hauser L."/>
            <person name="Kyrpides N."/>
            <person name="Kim E."/>
            <person name="Lovley D."/>
            <person name="Richardson P."/>
        </authorList>
    </citation>
    <scope>NUCLEOTIDE SEQUENCE [LARGE SCALE GENOMIC DNA]</scope>
    <source>
        <strain evidence="8">DSM 2379 / NBRC 103807 / OttBd1</strain>
        <plasmid evidence="8">Plasmid pPRO1</plasmid>
    </source>
</reference>
<proteinExistence type="inferred from homology"/>
<dbReference type="OrthoDB" id="5292689at2"/>
<evidence type="ECO:0000256" key="3">
    <source>
        <dbReference type="ARBA" id="ARBA00023125"/>
    </source>
</evidence>
<keyword evidence="7" id="KW-0614">Plasmid</keyword>
<keyword evidence="8" id="KW-1185">Reference proteome</keyword>
<evidence type="ECO:0000256" key="2">
    <source>
        <dbReference type="ARBA" id="ARBA00022578"/>
    </source>
</evidence>
<comment type="similarity">
    <text evidence="1">Belongs to the transposase 7 family.</text>
</comment>
<sequence length="969" mass="111664">MKLNWKRKELKQRWTLSAEEWKLLKNKTGPTRLGFAVLMKYFHITGRFPDGPREVPRDGIRFVADQLELSIKEWREYPWSGRVTTYHRNEIREFFSFRKASLHDAKAIQRWLTADLLNNEHRPDRLQEAVLERYRHLHIEPPTMDQINRMIQSAIADHEMRFCNSIGGNFNARMTDRMNKLLQLQPSADGEWTAWQNIKSDPGKAGLESIKEAVARLNSVRDIGLPAELFKAVHPKLLERYAKRATVEEPFELRRHMAPLRLTLMATFLHRREEELTDHLVDLLVETVHKMGKKAEKRIDDSLGDALQKAPSKMAKLYRIAKASVEAPQGVVEEVIFPEAPEKWLLTLIQEVEAGSGYTGKVKTALQRSYNHHYRRMLPDLLDNLEFCSTNAQHQPVLQALVLIKSQMELRKPFFPEGVEIPLKGIVPANWMPLVVEDGKVHRIAYEICVLKTLREQLRCREIWVVGSRRYRNPEEDLPQDFEDRKEYYFAELDIPMDAKTFTASLREELTNHLKTLDEGISSNPKVKIVSKKDGHKISITPFEPQAEPENLATLKREITHRWSGTSLLDMLKETDLRTDFTRFIQSGTERSHMDKATLQRRLLLSLFGMGTNTGIKSMESLPDDDYKDLLYVRRRFISSEGLRQSIAQVVNATLAVRQPGIWGDATTACAADSKQFGAWDQNLLTEWHLRYGGRGVMVYWHVEKNATCIYSQFKRVSSSEAAAMIQGVLRHCTEMEVDRQFVDSHGQNAVAFAFCRLLGFDLMPRLKGINRQKLYKAESGQSFPNINAVIANKAINWELIEEQLDTMVKHAVALKMGMADAESLLRRFCRNNSQHPAYKALGELGKAIKTIFLCRYLNSEELRREIHEGLNVVESWNSTNGFIYYGKRGEISTNRKDHQEMGLLCLHLLQASMVYINTLMIQQVLKEPGWVERMTPRDLAALSPLITLHINPYGRFELDMEARLPLAA</sequence>
<dbReference type="Pfam" id="PF13700">
    <property type="entry name" value="DUF4158"/>
    <property type="match status" value="1"/>
</dbReference>
<dbReference type="InterPro" id="IPR047653">
    <property type="entry name" value="Tn3-like_transpos"/>
</dbReference>
<dbReference type="EMBL" id="CP000483">
    <property type="protein sequence ID" value="ABL01286.1"/>
    <property type="molecule type" value="Genomic_DNA"/>
</dbReference>
<keyword evidence="4" id="KW-0233">DNA recombination</keyword>
<dbReference type="InterPro" id="IPR025296">
    <property type="entry name" value="DUF4158"/>
</dbReference>
<dbReference type="Pfam" id="PF01526">
    <property type="entry name" value="DDE_Tnp_Tn3"/>
    <property type="match status" value="1"/>
</dbReference>
<dbReference type="RefSeq" id="WP_011733805.1">
    <property type="nucleotide sequence ID" value="NC_008607.1"/>
</dbReference>
<dbReference type="NCBIfam" id="NF033527">
    <property type="entry name" value="transpos_Tn3"/>
    <property type="match status" value="1"/>
</dbReference>
<evidence type="ECO:0000259" key="5">
    <source>
        <dbReference type="Pfam" id="PF01526"/>
    </source>
</evidence>
<evidence type="ECO:0000256" key="1">
    <source>
        <dbReference type="ARBA" id="ARBA00009402"/>
    </source>
</evidence>
<organism evidence="7 8">
    <name type="scientific">Pelobacter propionicus (strain DSM 2379 / NBRC 103807 / OttBd1)</name>
    <dbReference type="NCBI Taxonomy" id="338966"/>
    <lineage>
        <taxon>Bacteria</taxon>
        <taxon>Pseudomonadati</taxon>
        <taxon>Thermodesulfobacteriota</taxon>
        <taxon>Desulfuromonadia</taxon>
        <taxon>Desulfuromonadales</taxon>
        <taxon>Desulfuromonadaceae</taxon>
        <taxon>Pelobacter</taxon>
    </lineage>
</organism>
<protein>
    <submittedName>
        <fullName evidence="7">Transposase Tn3 family protein</fullName>
    </submittedName>
</protein>